<keyword evidence="2 7" id="KW-1003">Cell membrane</keyword>
<dbReference type="EC" id="2.5.1.145" evidence="7"/>
<dbReference type="PROSITE" id="PS01311">
    <property type="entry name" value="LGT"/>
    <property type="match status" value="1"/>
</dbReference>
<comment type="subcellular location">
    <subcellularLocation>
        <location evidence="7">Cell membrane</location>
        <topology evidence="7">Multi-pass membrane protein</topology>
    </subcellularLocation>
</comment>
<evidence type="ECO:0000256" key="5">
    <source>
        <dbReference type="ARBA" id="ARBA00022989"/>
    </source>
</evidence>
<sequence>MVKRTVLFAMIIVGIVLLVWFLTLSFSGKVVVNPVLFNLGPFEIRWYGFLIASSIFIAYFLGRKLALKEGIKEDYLIEMIFWGIIAGIIGARLYYVAFEFDLYRKYPLEIFKIWNGGLAIHGAIFGALLSGFLYTRLKKSAGIRFWQASDIFTSVLPLAQAIGRWGNFMNHEAYGAPTDLPWKMYVPSAYRMPGFSQYEYFHPTFLYESLWDLFVFFLVFNYTRKSRKRYGETTGLYMVLYSAGRYFVEGLRLDSLKVGEFRTAQVISIILMIIGALLYLYSRRKGEEVRTVS</sequence>
<keyword evidence="3 7" id="KW-0808">Transferase</keyword>
<keyword evidence="5 7" id="KW-1133">Transmembrane helix</keyword>
<dbReference type="GO" id="GO:0005886">
    <property type="term" value="C:plasma membrane"/>
    <property type="evidence" value="ECO:0007669"/>
    <property type="project" value="UniProtKB-SubCell"/>
</dbReference>
<comment type="function">
    <text evidence="7">Catalyzes the transfer of the diacylglyceryl group from phosphatidylglycerol to the sulfhydryl group of the N-terminal cysteine of a prolipoprotein, the first step in the formation of mature lipoproteins.</text>
</comment>
<comment type="pathway">
    <text evidence="7">Protein modification; lipoprotein biosynthesis (diacylglyceryl transfer).</text>
</comment>
<accession>A0A176K1B4</accession>
<dbReference type="STRING" id="1453497.AT15_09470"/>
<comment type="catalytic activity">
    <reaction evidence="7">
        <text>L-cysteinyl-[prolipoprotein] + a 1,2-diacyl-sn-glycero-3-phospho-(1'-sn-glycerol) = an S-1,2-diacyl-sn-glyceryl-L-cysteinyl-[prolipoprotein] + sn-glycerol 1-phosphate + H(+)</text>
        <dbReference type="Rhea" id="RHEA:56712"/>
        <dbReference type="Rhea" id="RHEA-COMP:14679"/>
        <dbReference type="Rhea" id="RHEA-COMP:14680"/>
        <dbReference type="ChEBI" id="CHEBI:15378"/>
        <dbReference type="ChEBI" id="CHEBI:29950"/>
        <dbReference type="ChEBI" id="CHEBI:57685"/>
        <dbReference type="ChEBI" id="CHEBI:64716"/>
        <dbReference type="ChEBI" id="CHEBI:140658"/>
        <dbReference type="EC" id="2.5.1.145"/>
    </reaction>
</comment>
<evidence type="ECO:0000313" key="8">
    <source>
        <dbReference type="EMBL" id="OAA30902.1"/>
    </source>
</evidence>
<dbReference type="EMBL" id="JFHK01000006">
    <property type="protein sequence ID" value="OAA30902.1"/>
    <property type="molecule type" value="Genomic_DNA"/>
</dbReference>
<comment type="similarity">
    <text evidence="1 7">Belongs to the Lgt family.</text>
</comment>
<dbReference type="UniPathway" id="UPA00664"/>
<proteinExistence type="inferred from homology"/>
<dbReference type="PANTHER" id="PTHR30589">
    <property type="entry name" value="PROLIPOPROTEIN DIACYLGLYCERYL TRANSFERASE"/>
    <property type="match status" value="1"/>
</dbReference>
<dbReference type="HAMAP" id="MF_01147">
    <property type="entry name" value="Lgt"/>
    <property type="match status" value="1"/>
</dbReference>
<keyword evidence="4 7" id="KW-0812">Transmembrane</keyword>
<feature type="transmembrane region" description="Helical" evidence="7">
    <location>
        <begin position="263"/>
        <end position="281"/>
    </location>
</feature>
<evidence type="ECO:0000256" key="1">
    <source>
        <dbReference type="ARBA" id="ARBA00007150"/>
    </source>
</evidence>
<dbReference type="GO" id="GO:0042158">
    <property type="term" value="P:lipoprotein biosynthetic process"/>
    <property type="evidence" value="ECO:0007669"/>
    <property type="project" value="UniProtKB-UniRule"/>
</dbReference>
<evidence type="ECO:0000313" key="9">
    <source>
        <dbReference type="Proteomes" id="UP000077339"/>
    </source>
</evidence>
<feature type="transmembrane region" description="Helical" evidence="7">
    <location>
        <begin position="230"/>
        <end position="248"/>
    </location>
</feature>
<evidence type="ECO:0000256" key="7">
    <source>
        <dbReference type="HAMAP-Rule" id="MF_01147"/>
    </source>
</evidence>
<dbReference type="Proteomes" id="UP000077339">
    <property type="component" value="Unassembled WGS sequence"/>
</dbReference>
<organism evidence="8 9">
    <name type="scientific">Kosmotoga arenicorallina S304</name>
    <dbReference type="NCBI Taxonomy" id="1453497"/>
    <lineage>
        <taxon>Bacteria</taxon>
        <taxon>Thermotogati</taxon>
        <taxon>Thermotogota</taxon>
        <taxon>Thermotogae</taxon>
        <taxon>Kosmotogales</taxon>
        <taxon>Kosmotogaceae</taxon>
        <taxon>Kosmotoga</taxon>
    </lineage>
</organism>
<dbReference type="RefSeq" id="WP_201029939.1">
    <property type="nucleotide sequence ID" value="NZ_JFHK01000006.1"/>
</dbReference>
<gene>
    <name evidence="7" type="primary">lgt</name>
    <name evidence="8" type="ORF">AT15_09470</name>
</gene>
<reference evidence="8 9" key="1">
    <citation type="submission" date="2014-02" db="EMBL/GenBank/DDBJ databases">
        <title>Kosmotoga genome sequencing.</title>
        <authorList>
            <person name="Pollo S.M."/>
            <person name="Charchuk R."/>
            <person name="Nesbo C.L."/>
        </authorList>
    </citation>
    <scope>NUCLEOTIDE SEQUENCE [LARGE SCALE GENOMIC DNA]</scope>
    <source>
        <strain evidence="8 9">S304</strain>
    </source>
</reference>
<protein>
    <recommendedName>
        <fullName evidence="7">Phosphatidylglycerol--prolipoprotein diacylglyceryl transferase</fullName>
        <ecNumber evidence="7">2.5.1.145</ecNumber>
    </recommendedName>
</protein>
<dbReference type="InterPro" id="IPR001640">
    <property type="entry name" value="Lgt"/>
</dbReference>
<feature type="binding site" evidence="7">
    <location>
        <position position="164"/>
    </location>
    <ligand>
        <name>a 1,2-diacyl-sn-glycero-3-phospho-(1'-sn-glycerol)</name>
        <dbReference type="ChEBI" id="CHEBI:64716"/>
    </ligand>
</feature>
<comment type="caution">
    <text evidence="8">The sequence shown here is derived from an EMBL/GenBank/DDBJ whole genome shotgun (WGS) entry which is preliminary data.</text>
</comment>
<feature type="transmembrane region" description="Helical" evidence="7">
    <location>
        <begin position="113"/>
        <end position="133"/>
    </location>
</feature>
<keyword evidence="9" id="KW-1185">Reference proteome</keyword>
<dbReference type="NCBIfam" id="TIGR00544">
    <property type="entry name" value="lgt"/>
    <property type="match status" value="1"/>
</dbReference>
<dbReference type="PANTHER" id="PTHR30589:SF0">
    <property type="entry name" value="PHOSPHATIDYLGLYCEROL--PROLIPOPROTEIN DIACYLGLYCERYL TRANSFERASE"/>
    <property type="match status" value="1"/>
</dbReference>
<feature type="transmembrane region" description="Helical" evidence="7">
    <location>
        <begin position="44"/>
        <end position="62"/>
    </location>
</feature>
<feature type="transmembrane region" description="Helical" evidence="7">
    <location>
        <begin position="7"/>
        <end position="24"/>
    </location>
</feature>
<evidence type="ECO:0000256" key="2">
    <source>
        <dbReference type="ARBA" id="ARBA00022475"/>
    </source>
</evidence>
<keyword evidence="6 7" id="KW-0472">Membrane</keyword>
<evidence type="ECO:0000256" key="3">
    <source>
        <dbReference type="ARBA" id="ARBA00022679"/>
    </source>
</evidence>
<dbReference type="GO" id="GO:0008961">
    <property type="term" value="F:phosphatidylglycerol-prolipoprotein diacylglyceryl transferase activity"/>
    <property type="evidence" value="ECO:0007669"/>
    <property type="project" value="UniProtKB-UniRule"/>
</dbReference>
<dbReference type="AlphaFoldDB" id="A0A176K1B4"/>
<evidence type="ECO:0000256" key="6">
    <source>
        <dbReference type="ARBA" id="ARBA00023136"/>
    </source>
</evidence>
<dbReference type="Pfam" id="PF01790">
    <property type="entry name" value="LGT"/>
    <property type="match status" value="1"/>
</dbReference>
<dbReference type="PATRIC" id="fig|1453497.3.peg.1878"/>
<feature type="transmembrane region" description="Helical" evidence="7">
    <location>
        <begin position="74"/>
        <end position="93"/>
    </location>
</feature>
<evidence type="ECO:0000256" key="4">
    <source>
        <dbReference type="ARBA" id="ARBA00022692"/>
    </source>
</evidence>
<name>A0A176K1B4_9BACT</name>